<comment type="subcellular location">
    <subcellularLocation>
        <location evidence="1">Cell membrane</location>
        <topology evidence="1">Multi-pass membrane protein</topology>
    </subcellularLocation>
</comment>
<feature type="transmembrane region" description="Helical" evidence="6">
    <location>
        <begin position="78"/>
        <end position="100"/>
    </location>
</feature>
<reference evidence="7 8" key="1">
    <citation type="submission" date="2015-09" db="EMBL/GenBank/DDBJ databases">
        <title>Draft genome of the scarab beetle Oryctes borbonicus.</title>
        <authorList>
            <person name="Meyer J.M."/>
            <person name="Markov G.V."/>
            <person name="Baskaran P."/>
            <person name="Herrmann M."/>
            <person name="Sommer R.J."/>
            <person name="Roedelsperger C."/>
        </authorList>
    </citation>
    <scope>NUCLEOTIDE SEQUENCE [LARGE SCALE GENOMIC DNA]</scope>
    <source>
        <strain evidence="7">OB123</strain>
        <tissue evidence="7">Whole animal</tissue>
    </source>
</reference>
<evidence type="ECO:0000256" key="3">
    <source>
        <dbReference type="ARBA" id="ARBA00022692"/>
    </source>
</evidence>
<evidence type="ECO:0000313" key="7">
    <source>
        <dbReference type="EMBL" id="KRT79785.1"/>
    </source>
</evidence>
<organism evidence="7 8">
    <name type="scientific">Oryctes borbonicus</name>
    <dbReference type="NCBI Taxonomy" id="1629725"/>
    <lineage>
        <taxon>Eukaryota</taxon>
        <taxon>Metazoa</taxon>
        <taxon>Ecdysozoa</taxon>
        <taxon>Arthropoda</taxon>
        <taxon>Hexapoda</taxon>
        <taxon>Insecta</taxon>
        <taxon>Pterygota</taxon>
        <taxon>Neoptera</taxon>
        <taxon>Endopterygota</taxon>
        <taxon>Coleoptera</taxon>
        <taxon>Polyphaga</taxon>
        <taxon>Scarabaeiformia</taxon>
        <taxon>Scarabaeidae</taxon>
        <taxon>Dynastinae</taxon>
        <taxon>Oryctes</taxon>
    </lineage>
</organism>
<feature type="transmembrane region" description="Helical" evidence="6">
    <location>
        <begin position="176"/>
        <end position="195"/>
    </location>
</feature>
<dbReference type="Pfam" id="PF08395">
    <property type="entry name" value="7tm_7"/>
    <property type="match status" value="1"/>
</dbReference>
<evidence type="ECO:0000313" key="8">
    <source>
        <dbReference type="Proteomes" id="UP000051574"/>
    </source>
</evidence>
<dbReference type="InterPro" id="IPR013604">
    <property type="entry name" value="7TM_chemorcpt"/>
</dbReference>
<dbReference type="EMBL" id="LJIG01022585">
    <property type="protein sequence ID" value="KRT79785.1"/>
    <property type="molecule type" value="Genomic_DNA"/>
</dbReference>
<keyword evidence="2" id="KW-1003">Cell membrane</keyword>
<keyword evidence="8" id="KW-1185">Reference proteome</keyword>
<feature type="transmembrane region" description="Helical" evidence="6">
    <location>
        <begin position="45"/>
        <end position="66"/>
    </location>
</feature>
<evidence type="ECO:0008006" key="9">
    <source>
        <dbReference type="Google" id="ProtNLM"/>
    </source>
</evidence>
<keyword evidence="4 6" id="KW-1133">Transmembrane helix</keyword>
<dbReference type="Proteomes" id="UP000051574">
    <property type="component" value="Unassembled WGS sequence"/>
</dbReference>
<dbReference type="OrthoDB" id="6774420at2759"/>
<comment type="caution">
    <text evidence="7">The sequence shown here is derived from an EMBL/GenBank/DDBJ whole genome shotgun (WGS) entry which is preliminary data.</text>
</comment>
<keyword evidence="5 6" id="KW-0472">Membrane</keyword>
<name>A0A0T6AX93_9SCAR</name>
<evidence type="ECO:0000256" key="4">
    <source>
        <dbReference type="ARBA" id="ARBA00022989"/>
    </source>
</evidence>
<evidence type="ECO:0000256" key="1">
    <source>
        <dbReference type="ARBA" id="ARBA00004651"/>
    </source>
</evidence>
<keyword evidence="3 6" id="KW-0812">Transmembrane</keyword>
<evidence type="ECO:0000256" key="2">
    <source>
        <dbReference type="ARBA" id="ARBA00022475"/>
    </source>
</evidence>
<protein>
    <recommendedName>
        <fullName evidence="9">Gustatory receptor</fullName>
    </recommendedName>
</protein>
<gene>
    <name evidence="7" type="ORF">AMK59_6729</name>
</gene>
<evidence type="ECO:0000256" key="6">
    <source>
        <dbReference type="SAM" id="Phobius"/>
    </source>
</evidence>
<evidence type="ECO:0000256" key="5">
    <source>
        <dbReference type="ARBA" id="ARBA00023136"/>
    </source>
</evidence>
<proteinExistence type="predicted"/>
<dbReference type="AlphaFoldDB" id="A0A0T6AX93"/>
<feature type="transmembrane region" description="Helical" evidence="6">
    <location>
        <begin position="207"/>
        <end position="230"/>
    </location>
</feature>
<dbReference type="GO" id="GO:0050909">
    <property type="term" value="P:sensory perception of taste"/>
    <property type="evidence" value="ECO:0007669"/>
    <property type="project" value="InterPro"/>
</dbReference>
<sequence>MTFSILTLAAFNQKYSINIVRRLVDIDKKMRSVHIELSYRNCKKFLLIQIVLITCLFALKVVLQYFSYTTSTLVMYSAFNVVDYINTIMLFQYIDLVLLIRQRFVWINQRLEDVCKYSHPINLDKHKRPLVPVLSIKTTKLSPISRFDVLLENLANIYSKLCDVSRLVNRAYNIQILVTVGSRFVMITIQLINIYRTIRDPDKGNVAQYLVLSVYLILHIGKIFMVACICENTSFKVRLKHSIHFN</sequence>
<accession>A0A0T6AX93</accession>
<dbReference type="GO" id="GO:0005886">
    <property type="term" value="C:plasma membrane"/>
    <property type="evidence" value="ECO:0007669"/>
    <property type="project" value="UniProtKB-SubCell"/>
</dbReference>